<dbReference type="PANTHER" id="PTHR23155:SF1241">
    <property type="entry name" value="DISEASE RESISTANCE RPP13-LIKE PROTEIN 1-RELATED"/>
    <property type="match status" value="1"/>
</dbReference>
<dbReference type="GO" id="GO:0098542">
    <property type="term" value="P:defense response to other organism"/>
    <property type="evidence" value="ECO:0007669"/>
    <property type="project" value="TreeGrafter"/>
</dbReference>
<evidence type="ECO:0000256" key="1">
    <source>
        <dbReference type="SAM" id="SignalP"/>
    </source>
</evidence>
<dbReference type="InterPro" id="IPR044974">
    <property type="entry name" value="Disease_R_plants"/>
</dbReference>
<dbReference type="Gene3D" id="1.10.10.10">
    <property type="entry name" value="Winged helix-like DNA-binding domain superfamily/Winged helix DNA-binding domain"/>
    <property type="match status" value="1"/>
</dbReference>
<keyword evidence="1" id="KW-0732">Signal</keyword>
<gene>
    <name evidence="2" type="ORF">Gotri_002488</name>
</gene>
<dbReference type="InterPro" id="IPR027417">
    <property type="entry name" value="P-loop_NTPase"/>
</dbReference>
<dbReference type="SUPFAM" id="SSF52540">
    <property type="entry name" value="P-loop containing nucleoside triphosphate hydrolases"/>
    <property type="match status" value="1"/>
</dbReference>
<reference evidence="2 3" key="1">
    <citation type="journal article" date="2019" name="Genome Biol. Evol.">
        <title>Insights into the evolution of the New World diploid cottons (Gossypium, subgenus Houzingenia) based on genome sequencing.</title>
        <authorList>
            <person name="Grover C.E."/>
            <person name="Arick M.A. 2nd"/>
            <person name="Thrash A."/>
            <person name="Conover J.L."/>
            <person name="Sanders W.S."/>
            <person name="Peterson D.G."/>
            <person name="Frelichowski J.E."/>
            <person name="Scheffler J.A."/>
            <person name="Scheffler B.E."/>
            <person name="Wendel J.F."/>
        </authorList>
    </citation>
    <scope>NUCLEOTIDE SEQUENCE [LARGE SCALE GENOMIC DNA]</scope>
    <source>
        <strain evidence="2">8</strain>
        <tissue evidence="2">Leaf</tissue>
    </source>
</reference>
<name>A0A7J9F8S2_9ROSI</name>
<dbReference type="AlphaFoldDB" id="A0A7J9F8S2"/>
<dbReference type="PANTHER" id="PTHR23155">
    <property type="entry name" value="DISEASE RESISTANCE PROTEIN RP"/>
    <property type="match status" value="1"/>
</dbReference>
<proteinExistence type="predicted"/>
<dbReference type="Proteomes" id="UP000593568">
    <property type="component" value="Unassembled WGS sequence"/>
</dbReference>
<dbReference type="EMBL" id="JABEZW010000012">
    <property type="protein sequence ID" value="MBA0781578.1"/>
    <property type="molecule type" value="Genomic_DNA"/>
</dbReference>
<sequence>MAAREPFLVGLLQFLLNSLASGELMDFRFHGGIQENLNKWRKMLGSPLETMVLGGLLNFEERDEWENILNGNLWSLHGEEDADIVPVLRLSYHYLPSHLKRCFAYYSILKKYELEKIELILLWMVEEDLRFTLQCNDKHSKESSNARH</sequence>
<organism evidence="2 3">
    <name type="scientific">Gossypium trilobum</name>
    <dbReference type="NCBI Taxonomy" id="34281"/>
    <lineage>
        <taxon>Eukaryota</taxon>
        <taxon>Viridiplantae</taxon>
        <taxon>Streptophyta</taxon>
        <taxon>Embryophyta</taxon>
        <taxon>Tracheophyta</taxon>
        <taxon>Spermatophyta</taxon>
        <taxon>Magnoliopsida</taxon>
        <taxon>eudicotyledons</taxon>
        <taxon>Gunneridae</taxon>
        <taxon>Pentapetalae</taxon>
        <taxon>rosids</taxon>
        <taxon>malvids</taxon>
        <taxon>Malvales</taxon>
        <taxon>Malvaceae</taxon>
        <taxon>Malvoideae</taxon>
        <taxon>Gossypium</taxon>
    </lineage>
</organism>
<evidence type="ECO:0000313" key="2">
    <source>
        <dbReference type="EMBL" id="MBA0781578.1"/>
    </source>
</evidence>
<evidence type="ECO:0000313" key="3">
    <source>
        <dbReference type="Proteomes" id="UP000593568"/>
    </source>
</evidence>
<keyword evidence="3" id="KW-1185">Reference proteome</keyword>
<evidence type="ECO:0008006" key="4">
    <source>
        <dbReference type="Google" id="ProtNLM"/>
    </source>
</evidence>
<protein>
    <recommendedName>
        <fullName evidence="4">NB-ARC domain-containing protein</fullName>
    </recommendedName>
</protein>
<comment type="caution">
    <text evidence="2">The sequence shown here is derived from an EMBL/GenBank/DDBJ whole genome shotgun (WGS) entry which is preliminary data.</text>
</comment>
<accession>A0A7J9F8S2</accession>
<feature type="chain" id="PRO_5029699932" description="NB-ARC domain-containing protein" evidence="1">
    <location>
        <begin position="23"/>
        <end position="148"/>
    </location>
</feature>
<dbReference type="InterPro" id="IPR036388">
    <property type="entry name" value="WH-like_DNA-bd_sf"/>
</dbReference>
<feature type="signal peptide" evidence="1">
    <location>
        <begin position="1"/>
        <end position="22"/>
    </location>
</feature>